<name>A0AC35G2D0_9BILA</name>
<evidence type="ECO:0000313" key="1">
    <source>
        <dbReference type="Proteomes" id="UP000887580"/>
    </source>
</evidence>
<accession>A0AC35G2D0</accession>
<dbReference type="WBParaSite" id="PS1159_v2.g23409.t2">
    <property type="protein sequence ID" value="PS1159_v2.g23409.t2"/>
    <property type="gene ID" value="PS1159_v2.g23409"/>
</dbReference>
<proteinExistence type="predicted"/>
<reference evidence="2" key="1">
    <citation type="submission" date="2022-11" db="UniProtKB">
        <authorList>
            <consortium name="WormBaseParasite"/>
        </authorList>
    </citation>
    <scope>IDENTIFICATION</scope>
</reference>
<sequence>MEGLGEGTFAVVKRALWKKSEGEKKIDVAVKILREVTDIVKKDVEAEIQTMSKLHHANLVDLYGVVLGDPMLMVMEFCDCGSLLNRLRSSEKPVLLATQLLNYALQIASGMTYLQNKGYVHRDLATRNVLLKNNDEIVKLCDFGLSRLVNEYDQTYDMQGVTKVPFSWCPPEALRFRKFSTASDVWAFGVTIWECFTFGEEPWIGLNALNVLQTTERGERLHKPDKCSQDLYELMLKCWALNPTDRPDFPLLYAILTKVKFPTKIAIKDHRPSIPAEIAINKGDKFIVLEEVTPNTLLGQNVTSRQFGHCPKAVLDMKNSVSPVPFQPTEGRQPVRQAPPKPSTGPVVTSRLSESQPSHNSSSISTITTTSASSNRQISSPIRNSFIHAGHGASDVNHSWGDPSAIPDVYLKNPVLKPVVGTDISNAIPIQKHHSQPSIPMKPSIPNSQTQGLHSSRSNISWGTSGLGSGSDEAFTSVEAWNRSRLELEPNSARSNQSNQLPPPSYPSQQQRSRSPEVTMRIQPPPVQPRPKTTVGLPPPSSRKKPSMEEQARSQQAFSWINDEIKREQHSNFQPAAKSVPRPMSASDGSSTQLSKEETKNRLNGILSEQRKGTTFSITAGENPRVTEERRENGIKIPTGGISVMPKSPSASHGGGRLTSSYNVSTGNLSKPIGTPMNAIKPSFQSSTPITSSVNQISSNISSLTLANTHYPQLSPTNGPDPFVVPDQLKSILQKPLYLQSNPATSNSIMPVTTKPMAPMSVALAPNLQQQNRNTQHFLEPTPLPHFSTNINGSTTLPRNGTTSIMNGSNNIHHNQEQPQSILQPSSTEITYPKMQSGFVIPSTSMQMAAGPPPSGMNNSSGGSFLPPPSPLLTQIAAENAKRTQHSNLPMQPQSQSQNNGMSSKPPRPIQNQPPRVIPGTGPPSSGAINNGMISQQPRPIAPINNVIDRPRTLSPTLSRQTPTAPSPDDIYTSSLITPSPMTPAPSSGPSLGEANNLLAQVKSKVNIATDAECRAALLKHHFNVEMAVKQLKIDSLIATALTNDTDLAASALDYCNWDLNQAAIRLMSN</sequence>
<evidence type="ECO:0000313" key="2">
    <source>
        <dbReference type="WBParaSite" id="PS1159_v2.g23409.t2"/>
    </source>
</evidence>
<protein>
    <submittedName>
        <fullName evidence="2">Non-specific protein-tyrosine kinase</fullName>
    </submittedName>
</protein>
<dbReference type="Proteomes" id="UP000887580">
    <property type="component" value="Unplaced"/>
</dbReference>
<organism evidence="1 2">
    <name type="scientific">Panagrolaimus sp. PS1159</name>
    <dbReference type="NCBI Taxonomy" id="55785"/>
    <lineage>
        <taxon>Eukaryota</taxon>
        <taxon>Metazoa</taxon>
        <taxon>Ecdysozoa</taxon>
        <taxon>Nematoda</taxon>
        <taxon>Chromadorea</taxon>
        <taxon>Rhabditida</taxon>
        <taxon>Tylenchina</taxon>
        <taxon>Panagrolaimomorpha</taxon>
        <taxon>Panagrolaimoidea</taxon>
        <taxon>Panagrolaimidae</taxon>
        <taxon>Panagrolaimus</taxon>
    </lineage>
</organism>